<feature type="domain" description="CCHC-type" evidence="3">
    <location>
        <begin position="42"/>
        <end position="57"/>
    </location>
</feature>
<evidence type="ECO:0000256" key="2">
    <source>
        <dbReference type="SAM" id="MobiDB-lite"/>
    </source>
</evidence>
<evidence type="ECO:0000256" key="1">
    <source>
        <dbReference type="PROSITE-ProRule" id="PRU00047"/>
    </source>
</evidence>
<feature type="compositionally biased region" description="Basic residues" evidence="2">
    <location>
        <begin position="10"/>
        <end position="23"/>
    </location>
</feature>
<dbReference type="Pfam" id="PF00098">
    <property type="entry name" value="zf-CCHC"/>
    <property type="match status" value="1"/>
</dbReference>
<keyword evidence="5" id="KW-1185">Reference proteome</keyword>
<dbReference type="Gene3D" id="4.10.60.10">
    <property type="entry name" value="Zinc finger, CCHC-type"/>
    <property type="match status" value="1"/>
</dbReference>
<feature type="compositionally biased region" description="Basic and acidic residues" evidence="2">
    <location>
        <begin position="322"/>
        <end position="333"/>
    </location>
</feature>
<dbReference type="GO" id="GO:0003676">
    <property type="term" value="F:nucleic acid binding"/>
    <property type="evidence" value="ECO:0007669"/>
    <property type="project" value="InterPro"/>
</dbReference>
<organism evidence="4 5">
    <name type="scientific">Lolium multiflorum</name>
    <name type="common">Italian ryegrass</name>
    <name type="synonym">Lolium perenne subsp. multiflorum</name>
    <dbReference type="NCBI Taxonomy" id="4521"/>
    <lineage>
        <taxon>Eukaryota</taxon>
        <taxon>Viridiplantae</taxon>
        <taxon>Streptophyta</taxon>
        <taxon>Embryophyta</taxon>
        <taxon>Tracheophyta</taxon>
        <taxon>Spermatophyta</taxon>
        <taxon>Magnoliopsida</taxon>
        <taxon>Liliopsida</taxon>
        <taxon>Poales</taxon>
        <taxon>Poaceae</taxon>
        <taxon>BOP clade</taxon>
        <taxon>Pooideae</taxon>
        <taxon>Poodae</taxon>
        <taxon>Poeae</taxon>
        <taxon>Poeae Chloroplast Group 2 (Poeae type)</taxon>
        <taxon>Loliodinae</taxon>
        <taxon>Loliinae</taxon>
        <taxon>Lolium</taxon>
    </lineage>
</organism>
<gene>
    <name evidence="4" type="ORF">QYE76_062400</name>
</gene>
<protein>
    <recommendedName>
        <fullName evidence="3">CCHC-type domain-containing protein</fullName>
    </recommendedName>
</protein>
<dbReference type="SMART" id="SM00343">
    <property type="entry name" value="ZnF_C2HC"/>
    <property type="match status" value="1"/>
</dbReference>
<dbReference type="SUPFAM" id="SSF57756">
    <property type="entry name" value="Retrovirus zinc finger-like domains"/>
    <property type="match status" value="1"/>
</dbReference>
<evidence type="ECO:0000313" key="5">
    <source>
        <dbReference type="Proteomes" id="UP001231189"/>
    </source>
</evidence>
<reference evidence="4" key="1">
    <citation type="submission" date="2023-07" db="EMBL/GenBank/DDBJ databases">
        <title>A chromosome-level genome assembly of Lolium multiflorum.</title>
        <authorList>
            <person name="Chen Y."/>
            <person name="Copetti D."/>
            <person name="Kolliker R."/>
            <person name="Studer B."/>
        </authorList>
    </citation>
    <scope>NUCLEOTIDE SEQUENCE</scope>
    <source>
        <strain evidence="4">02402/16</strain>
        <tissue evidence="4">Leaf</tissue>
    </source>
</reference>
<dbReference type="AlphaFoldDB" id="A0AAD8S570"/>
<proteinExistence type="predicted"/>
<evidence type="ECO:0000313" key="4">
    <source>
        <dbReference type="EMBL" id="KAK1644595.1"/>
    </source>
</evidence>
<name>A0AAD8S570_LOLMU</name>
<dbReference type="Proteomes" id="UP001231189">
    <property type="component" value="Unassembled WGS sequence"/>
</dbReference>
<keyword evidence="1" id="KW-0862">Zinc</keyword>
<feature type="region of interest" description="Disordered" evidence="2">
    <location>
        <begin position="1"/>
        <end position="38"/>
    </location>
</feature>
<dbReference type="InterPro" id="IPR001878">
    <property type="entry name" value="Znf_CCHC"/>
</dbReference>
<dbReference type="GO" id="GO:0008270">
    <property type="term" value="F:zinc ion binding"/>
    <property type="evidence" value="ECO:0007669"/>
    <property type="project" value="UniProtKB-KW"/>
</dbReference>
<dbReference type="InterPro" id="IPR036875">
    <property type="entry name" value="Znf_CCHC_sf"/>
</dbReference>
<sequence>MVNKTTGFKKQGKSKGKFKKGGKKAATPPMKPKNGPKPDAECYYCKEKGHWKRNCSKYLADLRAALSRRRKKYVGNDDRCFLAMVMWWTCPQYLKKHEEGKKKRAEMRGGSHILGSIPLSLHMQAEPNVFAVLKKMKQRKTPHPETGSTWVNEQAETQCTEYVSKYKEKHSETSQPEAEDFNVEMQTSPQMMPNMQQQMMPNMPLIQAPSTQSPVTPLTVNNTNIIRNLIPERMSRRCDVSSPDERVCEEVHQGSPLAVVLMQASGHEIPELQCRCAVRNCRQLSETEGTFGDASKKGHGVEDVVVTRSSQGLAQLSPMSHPEPEAGHHHETADWETELAPPATLQPVLPAQGTQ</sequence>
<dbReference type="PROSITE" id="PS50158">
    <property type="entry name" value="ZF_CCHC"/>
    <property type="match status" value="1"/>
</dbReference>
<evidence type="ECO:0000259" key="3">
    <source>
        <dbReference type="PROSITE" id="PS50158"/>
    </source>
</evidence>
<accession>A0AAD8S570</accession>
<dbReference type="EMBL" id="JAUUTY010000004">
    <property type="protein sequence ID" value="KAK1644595.1"/>
    <property type="molecule type" value="Genomic_DNA"/>
</dbReference>
<feature type="region of interest" description="Disordered" evidence="2">
    <location>
        <begin position="311"/>
        <end position="355"/>
    </location>
</feature>
<comment type="caution">
    <text evidence="4">The sequence shown here is derived from an EMBL/GenBank/DDBJ whole genome shotgun (WGS) entry which is preliminary data.</text>
</comment>
<keyword evidence="1" id="KW-0479">Metal-binding</keyword>
<keyword evidence="1" id="KW-0863">Zinc-finger</keyword>